<gene>
    <name evidence="5" type="ORF">SACU0126_LOCUS26872</name>
</gene>
<proteinExistence type="inferred from homology"/>
<feature type="region of interest" description="Disordered" evidence="4">
    <location>
        <begin position="112"/>
        <end position="131"/>
    </location>
</feature>
<evidence type="ECO:0000256" key="2">
    <source>
        <dbReference type="ARBA" id="ARBA00022980"/>
    </source>
</evidence>
<dbReference type="Gene3D" id="6.10.250.3260">
    <property type="match status" value="1"/>
</dbReference>
<dbReference type="Pfam" id="PF01157">
    <property type="entry name" value="Ribosomal_L21e"/>
    <property type="match status" value="1"/>
</dbReference>
<dbReference type="InterPro" id="IPR036948">
    <property type="entry name" value="Ribosomal_eL21_sf"/>
</dbReference>
<comment type="similarity">
    <text evidence="1">Belongs to the eukaryotic ribosomal protein eL21 family.</text>
</comment>
<dbReference type="FunFam" id="6.10.250.3260:FF:000001">
    <property type="entry name" value="60S ribosomal protein L21"/>
    <property type="match status" value="1"/>
</dbReference>
<dbReference type="InterPro" id="IPR018259">
    <property type="entry name" value="Ribosomal_eL21_CS"/>
</dbReference>
<feature type="compositionally biased region" description="Basic and acidic residues" evidence="4">
    <location>
        <begin position="112"/>
        <end position="121"/>
    </location>
</feature>
<dbReference type="PANTHER" id="PTHR20981">
    <property type="entry name" value="60S RIBOSOMAL PROTEIN L21"/>
    <property type="match status" value="1"/>
</dbReference>
<evidence type="ECO:0008006" key="6">
    <source>
        <dbReference type="Google" id="ProtNLM"/>
    </source>
</evidence>
<protein>
    <recommendedName>
        <fullName evidence="6">60S ribosomal protein L21</fullName>
    </recommendedName>
</protein>
<dbReference type="InterPro" id="IPR008991">
    <property type="entry name" value="Translation_prot_SH3-like_sf"/>
</dbReference>
<dbReference type="FunFam" id="2.30.30.70:FF:000001">
    <property type="entry name" value="60S ribosomal protein L21"/>
    <property type="match status" value="1"/>
</dbReference>
<dbReference type="SUPFAM" id="SSF50104">
    <property type="entry name" value="Translation proteins SH3-like domain"/>
    <property type="match status" value="1"/>
</dbReference>
<sequence length="160" mass="18351">MPHCFGYRARTRDLFCKAFRKHGVIGLSRYLINYKKGDYVDLIADGSVTKGMPHKFYHGKTGRVFNVTKHAVGVIVTKKVNGRIIPKRVHVRIEHVRKSACREKFLERARANDAKKAEAKKSGVKINTKRQPAAPRTAHVIDVKKTSIEYMNAIKFRELY</sequence>
<dbReference type="GO" id="GO:0005840">
    <property type="term" value="C:ribosome"/>
    <property type="evidence" value="ECO:0007669"/>
    <property type="project" value="UniProtKB-KW"/>
</dbReference>
<reference evidence="5" key="1">
    <citation type="submission" date="2021-01" db="EMBL/GenBank/DDBJ databases">
        <authorList>
            <person name="Corre E."/>
            <person name="Pelletier E."/>
            <person name="Niang G."/>
            <person name="Scheremetjew M."/>
            <person name="Finn R."/>
            <person name="Kale V."/>
            <person name="Holt S."/>
            <person name="Cochrane G."/>
            <person name="Meng A."/>
            <person name="Brown T."/>
            <person name="Cohen L."/>
        </authorList>
    </citation>
    <scope>NUCLEOTIDE SEQUENCE</scope>
    <source>
        <strain evidence="5">SPMC142</strain>
    </source>
</reference>
<accession>A0A7S3TKW1</accession>
<dbReference type="EMBL" id="HBIQ01084123">
    <property type="protein sequence ID" value="CAE0585767.1"/>
    <property type="molecule type" value="Transcribed_RNA"/>
</dbReference>
<dbReference type="PROSITE" id="PS01171">
    <property type="entry name" value="RIBOSOMAL_L21E"/>
    <property type="match status" value="1"/>
</dbReference>
<evidence type="ECO:0000256" key="3">
    <source>
        <dbReference type="ARBA" id="ARBA00023274"/>
    </source>
</evidence>
<dbReference type="GO" id="GO:0003735">
    <property type="term" value="F:structural constituent of ribosome"/>
    <property type="evidence" value="ECO:0007669"/>
    <property type="project" value="InterPro"/>
</dbReference>
<evidence type="ECO:0000256" key="4">
    <source>
        <dbReference type="SAM" id="MobiDB-lite"/>
    </source>
</evidence>
<dbReference type="AlphaFoldDB" id="A0A7S3TKW1"/>
<dbReference type="Gene3D" id="2.30.30.70">
    <property type="entry name" value="Ribosomal protein L21"/>
    <property type="match status" value="1"/>
</dbReference>
<organism evidence="5">
    <name type="scientific">Strombidinopsis acuminata</name>
    <dbReference type="NCBI Taxonomy" id="141414"/>
    <lineage>
        <taxon>Eukaryota</taxon>
        <taxon>Sar</taxon>
        <taxon>Alveolata</taxon>
        <taxon>Ciliophora</taxon>
        <taxon>Intramacronucleata</taxon>
        <taxon>Spirotrichea</taxon>
        <taxon>Choreotrichia</taxon>
        <taxon>Choreotrichida</taxon>
        <taxon>Strombidinopsidae</taxon>
        <taxon>Strombidinopsis</taxon>
    </lineage>
</organism>
<evidence type="ECO:0000256" key="1">
    <source>
        <dbReference type="ARBA" id="ARBA00008427"/>
    </source>
</evidence>
<keyword evidence="2" id="KW-0689">Ribosomal protein</keyword>
<name>A0A7S3TKW1_9SPIT</name>
<dbReference type="GO" id="GO:0006412">
    <property type="term" value="P:translation"/>
    <property type="evidence" value="ECO:0007669"/>
    <property type="project" value="InterPro"/>
</dbReference>
<keyword evidence="3" id="KW-0687">Ribonucleoprotein</keyword>
<dbReference type="GO" id="GO:1990904">
    <property type="term" value="C:ribonucleoprotein complex"/>
    <property type="evidence" value="ECO:0007669"/>
    <property type="project" value="UniProtKB-KW"/>
</dbReference>
<evidence type="ECO:0000313" key="5">
    <source>
        <dbReference type="EMBL" id="CAE0585767.1"/>
    </source>
</evidence>
<dbReference type="InterPro" id="IPR001147">
    <property type="entry name" value="Ribosomal_eL21"/>
</dbReference>